<feature type="region of interest" description="Disordered" evidence="1">
    <location>
        <begin position="169"/>
        <end position="237"/>
    </location>
</feature>
<evidence type="ECO:0000256" key="1">
    <source>
        <dbReference type="SAM" id="MobiDB-lite"/>
    </source>
</evidence>
<evidence type="ECO:0000313" key="3">
    <source>
        <dbReference type="Proteomes" id="UP001152747"/>
    </source>
</evidence>
<feature type="compositionally biased region" description="Basic residues" evidence="1">
    <location>
        <begin position="184"/>
        <end position="196"/>
    </location>
</feature>
<dbReference type="Proteomes" id="UP001152747">
    <property type="component" value="Unassembled WGS sequence"/>
</dbReference>
<name>A0A9P1ICE5_9PELO</name>
<dbReference type="OrthoDB" id="5840804at2759"/>
<organism evidence="2 3">
    <name type="scientific">Caenorhabditis angaria</name>
    <dbReference type="NCBI Taxonomy" id="860376"/>
    <lineage>
        <taxon>Eukaryota</taxon>
        <taxon>Metazoa</taxon>
        <taxon>Ecdysozoa</taxon>
        <taxon>Nematoda</taxon>
        <taxon>Chromadorea</taxon>
        <taxon>Rhabditida</taxon>
        <taxon>Rhabditina</taxon>
        <taxon>Rhabditomorpha</taxon>
        <taxon>Rhabditoidea</taxon>
        <taxon>Rhabditidae</taxon>
        <taxon>Peloderinae</taxon>
        <taxon>Caenorhabditis</taxon>
    </lineage>
</organism>
<reference evidence="2" key="1">
    <citation type="submission" date="2022-11" db="EMBL/GenBank/DDBJ databases">
        <authorList>
            <person name="Kikuchi T."/>
        </authorList>
    </citation>
    <scope>NUCLEOTIDE SEQUENCE</scope>
    <source>
        <strain evidence="2">PS1010</strain>
    </source>
</reference>
<evidence type="ECO:0000313" key="2">
    <source>
        <dbReference type="EMBL" id="CAI5440652.1"/>
    </source>
</evidence>
<sequence length="237" mass="26936">MIKPQFHQFVSSKPVQARTSLKSEEPSVYSIVYKSINKFLSHSSENPQRLCISIGQESTNRDVFSITFDELTKENALTLADSRHFAAAFDAADNRKAVKKSCAQARNFYKEHIVTKNPFPPRQKIPITSREVGKLGKQWRDVEHAKKSNSEISLKSVCSTLSLTSLPTTTSSRTSVLKSSNKVPTKRSKRVTKKERPKVPDSMYLHLNSNPTKIEKKKNSISKEEERRLQNIFSNHT</sequence>
<keyword evidence="3" id="KW-1185">Reference proteome</keyword>
<gene>
    <name evidence="2" type="ORF">CAMP_LOCUS3289</name>
</gene>
<proteinExistence type="predicted"/>
<protein>
    <submittedName>
        <fullName evidence="2">Uncharacterized protein</fullName>
    </submittedName>
</protein>
<accession>A0A9P1ICE5</accession>
<dbReference type="AlphaFoldDB" id="A0A9P1ICE5"/>
<feature type="compositionally biased region" description="Basic and acidic residues" evidence="1">
    <location>
        <begin position="213"/>
        <end position="229"/>
    </location>
</feature>
<comment type="caution">
    <text evidence="2">The sequence shown here is derived from an EMBL/GenBank/DDBJ whole genome shotgun (WGS) entry which is preliminary data.</text>
</comment>
<dbReference type="EMBL" id="CANHGI010000002">
    <property type="protein sequence ID" value="CAI5440652.1"/>
    <property type="molecule type" value="Genomic_DNA"/>
</dbReference>